<evidence type="ECO:0000313" key="1">
    <source>
        <dbReference type="EMBL" id="PRM94189.1"/>
    </source>
</evidence>
<organism evidence="1 2">
    <name type="scientific">Aliarcobacter cryaerophilus</name>
    <dbReference type="NCBI Taxonomy" id="28198"/>
    <lineage>
        <taxon>Bacteria</taxon>
        <taxon>Pseudomonadati</taxon>
        <taxon>Campylobacterota</taxon>
        <taxon>Epsilonproteobacteria</taxon>
        <taxon>Campylobacterales</taxon>
        <taxon>Arcobacteraceae</taxon>
        <taxon>Aliarcobacter</taxon>
    </lineage>
</organism>
<gene>
    <name evidence="1" type="ORF">CJ670_10610</name>
</gene>
<dbReference type="EMBL" id="NXGI01000056">
    <property type="protein sequence ID" value="PRM94189.1"/>
    <property type="molecule type" value="Genomic_DNA"/>
</dbReference>
<dbReference type="AlphaFoldDB" id="A0A2S9T5W4"/>
<comment type="caution">
    <text evidence="1">The sequence shown here is derived from an EMBL/GenBank/DDBJ whole genome shotgun (WGS) entry which is preliminary data.</text>
</comment>
<sequence length="67" mass="7821">MNKNEHIDDNYLKINEVLLIIKISRASLYRLAKKINLLKPLKIGGSSLWSQDNINIYLNNLKKQNLK</sequence>
<dbReference type="Proteomes" id="UP000239151">
    <property type="component" value="Unassembled WGS sequence"/>
</dbReference>
<reference evidence="1 2" key="1">
    <citation type="submission" date="2017-09" db="EMBL/GenBank/DDBJ databases">
        <title>Reassesment of A. cryaerophilus.</title>
        <authorList>
            <person name="Perez-Cataluna A."/>
            <person name="Collado L."/>
            <person name="Salgado O."/>
            <person name="Lefinanco V."/>
            <person name="Figueras M.J."/>
        </authorList>
    </citation>
    <scope>NUCLEOTIDE SEQUENCE [LARGE SCALE GENOMIC DNA]</scope>
    <source>
        <strain evidence="1 2">LMG 9065</strain>
    </source>
</reference>
<name>A0A2S9T5W4_9BACT</name>
<evidence type="ECO:0000313" key="2">
    <source>
        <dbReference type="Proteomes" id="UP000239151"/>
    </source>
</evidence>
<proteinExistence type="predicted"/>
<dbReference type="Gene3D" id="1.10.238.160">
    <property type="match status" value="1"/>
</dbReference>
<protein>
    <submittedName>
        <fullName evidence="1">Uncharacterized protein</fullName>
    </submittedName>
</protein>
<accession>A0A2S9T5W4</accession>